<protein>
    <submittedName>
        <fullName evidence="2">Uncharacterized protein</fullName>
    </submittedName>
</protein>
<dbReference type="EMBL" id="KF900936">
    <property type="protein sequence ID" value="AIF12088.1"/>
    <property type="molecule type" value="Genomic_DNA"/>
</dbReference>
<proteinExistence type="predicted"/>
<keyword evidence="1" id="KW-1133">Transmembrane helix</keyword>
<keyword evidence="1" id="KW-0472">Membrane</keyword>
<organism evidence="2">
    <name type="scientific">uncultured marine thaumarchaeote KM3_54_F04</name>
    <dbReference type="NCBI Taxonomy" id="1456191"/>
    <lineage>
        <taxon>Archaea</taxon>
        <taxon>Nitrososphaerota</taxon>
        <taxon>environmental samples</taxon>
    </lineage>
</organism>
<sequence>MKENQIIIVLFIVLGLFAVYFFSQSTLFQEDNHEIESVPSLLQPINQEIPVVSEQSNTSIPVQPEPIIEDEVVLVEDSDPIIKNELSEPDIDINISNTFACPKSNFSPEPDAYVIYDIIGLEQLSVVFGETSGNEVNITLSVTNINSTWFIADLESRAIIAGPDVEIIGNVPLFWLPMYYDIGDTITSLGDIELKVVSEDSMLFDNENINTLVVQGVSVIDNQNNRSESIVTSYYDKNTGILLQINEQSSTYEGENLIDQQSINIINVIETNINFNNYSVESISREMPFEFNSFVIYEHDNFDWKLQFSMLEGSFVNITESRSFFNDEWEVMRWRVVDLNCLIIKDSHTSSFDQNFQDTPYLLGKSYEFLIRSDVSLGDYLFPAYEDIGLGLDVSVFRIIDFREFEYNGEIFDVIIIESVGDGGLVRRYFDNLTGIMLLEELEYEGIVRPILRLKESGLSG</sequence>
<name>A0A075HDW8_9ARCH</name>
<dbReference type="AlphaFoldDB" id="A0A075HDW8"/>
<evidence type="ECO:0000313" key="2">
    <source>
        <dbReference type="EMBL" id="AIF12088.1"/>
    </source>
</evidence>
<feature type="transmembrane region" description="Helical" evidence="1">
    <location>
        <begin position="6"/>
        <end position="23"/>
    </location>
</feature>
<accession>A0A075HDW8</accession>
<keyword evidence="1" id="KW-0812">Transmembrane</keyword>
<evidence type="ECO:0000256" key="1">
    <source>
        <dbReference type="SAM" id="Phobius"/>
    </source>
</evidence>
<reference evidence="2" key="1">
    <citation type="journal article" date="2014" name="Genome Biol. Evol.">
        <title>Pangenome evidence for extensive interdomain horizontal transfer affecting lineage core and shell genes in uncultured planktonic thaumarchaeota and euryarchaeota.</title>
        <authorList>
            <person name="Deschamps P."/>
            <person name="Zivanovic Y."/>
            <person name="Moreira D."/>
            <person name="Rodriguez-Valera F."/>
            <person name="Lopez-Garcia P."/>
        </authorList>
    </citation>
    <scope>NUCLEOTIDE SEQUENCE</scope>
</reference>